<dbReference type="EMBL" id="BAAAMJ010000018">
    <property type="protein sequence ID" value="GAA1911627.1"/>
    <property type="molecule type" value="Genomic_DNA"/>
</dbReference>
<name>A0ABP5AE84_9ACTN</name>
<feature type="domain" description="DUF397" evidence="2">
    <location>
        <begin position="5"/>
        <end position="59"/>
    </location>
</feature>
<proteinExistence type="predicted"/>
<evidence type="ECO:0000313" key="4">
    <source>
        <dbReference type="Proteomes" id="UP001501303"/>
    </source>
</evidence>
<gene>
    <name evidence="3" type="ORF">GCM10009716_21990</name>
</gene>
<dbReference type="InterPro" id="IPR007278">
    <property type="entry name" value="DUF397"/>
</dbReference>
<organism evidence="3 4">
    <name type="scientific">Streptomyces sodiiphilus</name>
    <dbReference type="NCBI Taxonomy" id="226217"/>
    <lineage>
        <taxon>Bacteria</taxon>
        <taxon>Bacillati</taxon>
        <taxon>Actinomycetota</taxon>
        <taxon>Actinomycetes</taxon>
        <taxon>Kitasatosporales</taxon>
        <taxon>Streptomycetaceae</taxon>
        <taxon>Streptomyces</taxon>
    </lineage>
</organism>
<evidence type="ECO:0000259" key="2">
    <source>
        <dbReference type="Pfam" id="PF04149"/>
    </source>
</evidence>
<dbReference type="Proteomes" id="UP001501303">
    <property type="component" value="Unassembled WGS sequence"/>
</dbReference>
<reference evidence="4" key="1">
    <citation type="journal article" date="2019" name="Int. J. Syst. Evol. Microbiol.">
        <title>The Global Catalogue of Microorganisms (GCM) 10K type strain sequencing project: providing services to taxonomists for standard genome sequencing and annotation.</title>
        <authorList>
            <consortium name="The Broad Institute Genomics Platform"/>
            <consortium name="The Broad Institute Genome Sequencing Center for Infectious Disease"/>
            <person name="Wu L."/>
            <person name="Ma J."/>
        </authorList>
    </citation>
    <scope>NUCLEOTIDE SEQUENCE [LARGE SCALE GENOMIC DNA]</scope>
    <source>
        <strain evidence="4">JCM 13581</strain>
    </source>
</reference>
<dbReference type="Pfam" id="PF04149">
    <property type="entry name" value="DUF397"/>
    <property type="match status" value="1"/>
</dbReference>
<feature type="region of interest" description="Disordered" evidence="1">
    <location>
        <begin position="1"/>
        <end position="33"/>
    </location>
</feature>
<evidence type="ECO:0000313" key="3">
    <source>
        <dbReference type="EMBL" id="GAA1911627.1"/>
    </source>
</evidence>
<sequence length="66" mass="6856">MTEPTWQKSSFSGSGQNDCLEAARGPAGGGGLLVRESDMPDVVLTTTPARLRALLSVVRTHGPFGA</sequence>
<protein>
    <recommendedName>
        <fullName evidence="2">DUF397 domain-containing protein</fullName>
    </recommendedName>
</protein>
<evidence type="ECO:0000256" key="1">
    <source>
        <dbReference type="SAM" id="MobiDB-lite"/>
    </source>
</evidence>
<feature type="compositionally biased region" description="Polar residues" evidence="1">
    <location>
        <begin position="1"/>
        <end position="17"/>
    </location>
</feature>
<dbReference type="RefSeq" id="WP_344260949.1">
    <property type="nucleotide sequence ID" value="NZ_BAAAMJ010000018.1"/>
</dbReference>
<keyword evidence="4" id="KW-1185">Reference proteome</keyword>
<comment type="caution">
    <text evidence="3">The sequence shown here is derived from an EMBL/GenBank/DDBJ whole genome shotgun (WGS) entry which is preliminary data.</text>
</comment>
<accession>A0ABP5AE84</accession>